<protein>
    <submittedName>
        <fullName evidence="3">RAD50-interacting protein 1</fullName>
    </submittedName>
</protein>
<dbReference type="InterPro" id="IPR042044">
    <property type="entry name" value="EXOC6PINT-1/Sec15/Tip20_C_dom2"/>
</dbReference>
<gene>
    <name evidence="3" type="ORF">X975_13610</name>
</gene>
<dbReference type="GO" id="GO:0070939">
    <property type="term" value="C:Dsl1/NZR complex"/>
    <property type="evidence" value="ECO:0007669"/>
    <property type="project" value="InterPro"/>
</dbReference>
<evidence type="ECO:0000313" key="3">
    <source>
        <dbReference type="EMBL" id="KFM77078.1"/>
    </source>
</evidence>
<evidence type="ECO:0000313" key="4">
    <source>
        <dbReference type="Proteomes" id="UP000054359"/>
    </source>
</evidence>
<reference evidence="3 4" key="1">
    <citation type="submission" date="2013-11" db="EMBL/GenBank/DDBJ databases">
        <title>Genome sequencing of Stegodyphus mimosarum.</title>
        <authorList>
            <person name="Bechsgaard J."/>
        </authorList>
    </citation>
    <scope>NUCLEOTIDE SEQUENCE [LARGE SCALE GENOMIC DNA]</scope>
</reference>
<dbReference type="Proteomes" id="UP000054359">
    <property type="component" value="Unassembled WGS sequence"/>
</dbReference>
<proteinExistence type="inferred from homology"/>
<dbReference type="AlphaFoldDB" id="A0A087UI89"/>
<organism evidence="3 4">
    <name type="scientific">Stegodyphus mimosarum</name>
    <name type="common">African social velvet spider</name>
    <dbReference type="NCBI Taxonomy" id="407821"/>
    <lineage>
        <taxon>Eukaryota</taxon>
        <taxon>Metazoa</taxon>
        <taxon>Ecdysozoa</taxon>
        <taxon>Arthropoda</taxon>
        <taxon>Chelicerata</taxon>
        <taxon>Arachnida</taxon>
        <taxon>Araneae</taxon>
        <taxon>Araneomorphae</taxon>
        <taxon>Entelegynae</taxon>
        <taxon>Eresoidea</taxon>
        <taxon>Eresidae</taxon>
        <taxon>Stegodyphus</taxon>
    </lineage>
</organism>
<dbReference type="InterPro" id="IPR042042">
    <property type="entry name" value="Tip20p_domB"/>
</dbReference>
<evidence type="ECO:0000256" key="2">
    <source>
        <dbReference type="SAM" id="Coils"/>
    </source>
</evidence>
<keyword evidence="4" id="KW-1185">Reference proteome</keyword>
<dbReference type="GO" id="GO:0060628">
    <property type="term" value="P:regulation of ER to Golgi vesicle-mediated transport"/>
    <property type="evidence" value="ECO:0007669"/>
    <property type="project" value="TreeGrafter"/>
</dbReference>
<dbReference type="EMBL" id="KK119923">
    <property type="protein sequence ID" value="KFM77078.1"/>
    <property type="molecule type" value="Genomic_DNA"/>
</dbReference>
<dbReference type="Pfam" id="PF04437">
    <property type="entry name" value="RINT1_TIP1"/>
    <property type="match status" value="1"/>
</dbReference>
<dbReference type="OrthoDB" id="2189254at2759"/>
<dbReference type="STRING" id="407821.A0A087UI89"/>
<dbReference type="PROSITE" id="PS51386">
    <property type="entry name" value="RINT1_TIP20"/>
    <property type="match status" value="1"/>
</dbReference>
<name>A0A087UI89_STEMI</name>
<dbReference type="PANTHER" id="PTHR13520:SF0">
    <property type="entry name" value="RAD50-INTERACTING PROTEIN 1"/>
    <property type="match status" value="1"/>
</dbReference>
<dbReference type="FunFam" id="1.20.58.670:FF:000003">
    <property type="entry name" value="RAD50-interacting protein 1"/>
    <property type="match status" value="1"/>
</dbReference>
<sequence length="750" mass="88050">MMVNMDFNVDAAEFFNTELGEELPSLSKLQDILERISNYERELENEINPHNLDSSHLPSFTENAEKALKQISELTEQCEELQTSAESELVKLEPIKQHFASRVKELQEIQCLHNYLQWILKIEDENCNMEEAMKSDLAHQMIEVYSRFKSYWDEIRTSDCKNLVEYVKKTVSYWHDILKEKFSRKFQKTLQNLHWPVLSTNLTAPLNQSPDVLLKFEQLFMSIHRIALPDEFIKTEDKKESMEDTVLLLPLQIMLQPLQKRFVFHFMSKKPTNRLDKPEWYLTQILTWISDHTCFMEKSVQSILDKEGLSKINARIQLMRGLVYLAIMRLKSDLPCLLDDDRLLSHTIDEILLFSQELQNQGYPLSYPNVMALLTTEPCFTQWRSLEHQSALEKMDKFLSLESAWKSRYQDESDVDDMLVPESAELFVTLLLTMTERYCNLADKECQFSFLELQLELLDDFRLRLHQLSQCEMQDTIQPNYCSIMNAIYYITTVLEEWNNLPFFLQLYAYKKKKLACEELLKDPDKQHMNIMKRKEPKLSIHSEEQLLEASVFDEPIALFQHILKDLLQILCERVMLDIKAKSRPYRKEKWFCMPAVHDKKLLEISPAAHPMLEIINSSLYRLQELLAKPLFTKVWQQIAAELNIYLYEEVILQNSFSEGGAAQLNFDMTRNLFPIFGSYTLKPENYFKLVRDSCVLLNLSSAPAMLLRETLKHQEGFESKSSALEELGVYTLSPSQALLILSQRNYTNL</sequence>
<dbReference type="OMA" id="GMTWEVL"/>
<accession>A0A087UI89</accession>
<dbReference type="InterPro" id="IPR007528">
    <property type="entry name" value="RINT1_Tip20"/>
</dbReference>
<dbReference type="Gene3D" id="1.20.58.670">
    <property type="entry name" value="Dsl1p vesicle tethering complex, Tip20p subunit, domain D"/>
    <property type="match status" value="1"/>
</dbReference>
<feature type="non-terminal residue" evidence="3">
    <location>
        <position position="750"/>
    </location>
</feature>
<comment type="similarity">
    <text evidence="1">Belongs to the RINT1 family.</text>
</comment>
<dbReference type="GO" id="GO:0006890">
    <property type="term" value="P:retrograde vesicle-mediated transport, Golgi to endoplasmic reticulum"/>
    <property type="evidence" value="ECO:0007669"/>
    <property type="project" value="InterPro"/>
</dbReference>
<dbReference type="GO" id="GO:0006888">
    <property type="term" value="P:endoplasmic reticulum to Golgi vesicle-mediated transport"/>
    <property type="evidence" value="ECO:0007669"/>
    <property type="project" value="InterPro"/>
</dbReference>
<keyword evidence="2" id="KW-0175">Coiled coil</keyword>
<dbReference type="Gene3D" id="1.20.58.1420">
    <property type="entry name" value="Dsl1p vesicle tethering complex, Tip20p subunit, domain B"/>
    <property type="match status" value="1"/>
</dbReference>
<dbReference type="PANTHER" id="PTHR13520">
    <property type="entry name" value="RAD50-INTERACTING PROTEIN 1 RINT-1"/>
    <property type="match status" value="1"/>
</dbReference>
<evidence type="ECO:0000256" key="1">
    <source>
        <dbReference type="ARBA" id="ARBA00061158"/>
    </source>
</evidence>
<feature type="coiled-coil region" evidence="2">
    <location>
        <begin position="26"/>
        <end position="91"/>
    </location>
</feature>